<proteinExistence type="predicted"/>
<feature type="region of interest" description="Disordered" evidence="1">
    <location>
        <begin position="252"/>
        <end position="333"/>
    </location>
</feature>
<organism evidence="2 3">
    <name type="scientific">Polychaeton citri CBS 116435</name>
    <dbReference type="NCBI Taxonomy" id="1314669"/>
    <lineage>
        <taxon>Eukaryota</taxon>
        <taxon>Fungi</taxon>
        <taxon>Dikarya</taxon>
        <taxon>Ascomycota</taxon>
        <taxon>Pezizomycotina</taxon>
        <taxon>Dothideomycetes</taxon>
        <taxon>Dothideomycetidae</taxon>
        <taxon>Capnodiales</taxon>
        <taxon>Capnodiaceae</taxon>
        <taxon>Polychaeton</taxon>
    </lineage>
</organism>
<sequence>MNKLLGNKKKAAPEPVQVNNDALSALSSPAMTSPNSTNPHGLQKKKTTRWGRKKVAPEPKPEPNFSELLPSTEEFRTSLIMPNLSARFSMLREQDDPHSKLGKASDDSVLLPRRKSRMMDFGMGNLGDIAEVASINSSIRPPFAQDRQASFGSEEGYGSENDSALNAAGVMSRARPGEGNTMFGGRQKVYMIPKSGAVSTRSLGKAVYEDDIGRSAFQRYRMERDAQQEDLRASEESQIHGGFDFGIDQQAGAEQDEANHSPANDSGRDLSHSPSLSSYDKKRSTTSTSRSEARSSTAATSVASQPLTSTASAAVTTREPVPAKPELQRSNTKTRRLYEQGLDQHMQEQQSTAMSRLNSLHRQRAGTAGGKQSPPFLHNSRSVGNLQDRSPQPVYALRNQSPTPSHPNLTSLGSIRKQRSNNASPNIGATSSPPVSPPIGGGDFDDLNVLNQALDPADRGKATALGAFNKPHQQFDEQQYLERQRALQRSNSTATTKAAAVSKVAMQQRIGRFEQQQQSQQQSRDRSNSGASGRTRSRSNSRPTDPKVAYNVFQKAATQIQEQQGSIPPTTERSPLPDTHRTFFGDIGASDSEDDEDSATMQQSYAGPDYGYGTTHGRWQPTVLPAVSEHPGLRSETSRGTLYEEDEDLSPKPLHTANSKGSLNEVPSNPDMTGPASDPAHAMGNMIHHLRQRSNQSSIYPADEQDEAVVTVDPSRPDVPNMPYLPPENLDLINRRVRSPATAETDSRADSTYTASNPWDLDESSDRAQHLHGNDENRYSEVSPIEPTFTSQYGTRNPSHAAMFQERESEVSHLSSSDDANNVFAWQSELRKQTHNRDASNATQVERDAFANELAQRQKAIQERLAGVVETNSREASPAPAPSGNSGGLKALGMLRSKSSRESVANRPETSAKAMKMLGITGAPSTRDLHSQYDNRAGYSLDYPARPREDSTSRSSPFATPNLQEHEISRERELSRARGESSGSRGEWQQPASGSGSPANAARNRTRSRSNSAATSAYGRSRSRTGTYRDDLQKAMAEGTGTSAYGLPDFIPQELTPRPSPDIMQEQFQNVRARSNSRQAQNQVQQSGYFDSKNLQHLSTGQSGAPSPGAGSSPNAYTSSNISGFGASPSTMAPAYVPSSTTPPLSGSSTPINHARTFSPTGNAIATKSSSQRLRKKTISKSDISEPTLIASTSTIDTVDLPEGASLKNGMEEAEAPPIPPINPKRRGTRRFFGNPRDASSSSSPVPQREPEEPRGKTPDPWIRPSERNATMPFDHAAGGKRDYNGLVAPRAPQTVALSPTVAAPVNGNAPAQQFDFGTSGELQYSPERVERSSPPQQGISMDGGMF</sequence>
<accession>A0A9P4QF59</accession>
<feature type="region of interest" description="Disordered" evidence="1">
    <location>
        <begin position="624"/>
        <end position="674"/>
    </location>
</feature>
<feature type="compositionally biased region" description="Basic residues" evidence="1">
    <location>
        <begin position="1"/>
        <end position="10"/>
    </location>
</feature>
<feature type="compositionally biased region" description="Polar residues" evidence="1">
    <location>
        <begin position="556"/>
        <end position="573"/>
    </location>
</feature>
<feature type="compositionally biased region" description="Low complexity" evidence="1">
    <location>
        <begin position="285"/>
        <end position="304"/>
    </location>
</feature>
<feature type="compositionally biased region" description="Basic and acidic residues" evidence="1">
    <location>
        <begin position="964"/>
        <end position="979"/>
    </location>
</feature>
<dbReference type="Proteomes" id="UP000799441">
    <property type="component" value="Unassembled WGS sequence"/>
</dbReference>
<feature type="compositionally biased region" description="Polar residues" evidence="1">
    <location>
        <begin position="953"/>
        <end position="963"/>
    </location>
</feature>
<feature type="compositionally biased region" description="Polar residues" evidence="1">
    <location>
        <begin position="656"/>
        <end position="671"/>
    </location>
</feature>
<feature type="region of interest" description="Disordered" evidence="1">
    <location>
        <begin position="1209"/>
        <end position="1287"/>
    </location>
</feature>
<feature type="region of interest" description="Disordered" evidence="1">
    <location>
        <begin position="869"/>
        <end position="891"/>
    </location>
</feature>
<feature type="region of interest" description="Disordered" evidence="1">
    <location>
        <begin position="484"/>
        <end position="503"/>
    </location>
</feature>
<evidence type="ECO:0000313" key="3">
    <source>
        <dbReference type="Proteomes" id="UP000799441"/>
    </source>
</evidence>
<name>A0A9P4QF59_9PEZI</name>
<dbReference type="EMBL" id="MU003771">
    <property type="protein sequence ID" value="KAF2724508.1"/>
    <property type="molecule type" value="Genomic_DNA"/>
</dbReference>
<feature type="compositionally biased region" description="Low complexity" evidence="1">
    <location>
        <begin position="510"/>
        <end position="522"/>
    </location>
</feature>
<feature type="compositionally biased region" description="Basic and acidic residues" evidence="1">
    <location>
        <begin position="1249"/>
        <end position="1258"/>
    </location>
</feature>
<feature type="compositionally biased region" description="Polar residues" evidence="1">
    <location>
        <begin position="1156"/>
        <end position="1172"/>
    </location>
</feature>
<feature type="compositionally biased region" description="Polar residues" evidence="1">
    <location>
        <begin position="305"/>
        <end position="315"/>
    </location>
</feature>
<feature type="compositionally biased region" description="Polar residues" evidence="1">
    <location>
        <begin position="17"/>
        <end position="40"/>
    </location>
</feature>
<dbReference type="OrthoDB" id="5335210at2759"/>
<feature type="region of interest" description="Disordered" evidence="1">
    <location>
        <begin position="714"/>
        <end position="733"/>
    </location>
</feature>
<reference evidence="2" key="1">
    <citation type="journal article" date="2020" name="Stud. Mycol.">
        <title>101 Dothideomycetes genomes: a test case for predicting lifestyles and emergence of pathogens.</title>
        <authorList>
            <person name="Haridas S."/>
            <person name="Albert R."/>
            <person name="Binder M."/>
            <person name="Bloem J."/>
            <person name="Labutti K."/>
            <person name="Salamov A."/>
            <person name="Andreopoulos B."/>
            <person name="Baker S."/>
            <person name="Barry K."/>
            <person name="Bills G."/>
            <person name="Bluhm B."/>
            <person name="Cannon C."/>
            <person name="Castanera R."/>
            <person name="Culley D."/>
            <person name="Daum C."/>
            <person name="Ezra D."/>
            <person name="Gonzalez J."/>
            <person name="Henrissat B."/>
            <person name="Kuo A."/>
            <person name="Liang C."/>
            <person name="Lipzen A."/>
            <person name="Lutzoni F."/>
            <person name="Magnuson J."/>
            <person name="Mondo S."/>
            <person name="Nolan M."/>
            <person name="Ohm R."/>
            <person name="Pangilinan J."/>
            <person name="Park H.-J."/>
            <person name="Ramirez L."/>
            <person name="Alfaro M."/>
            <person name="Sun H."/>
            <person name="Tritt A."/>
            <person name="Yoshinaga Y."/>
            <person name="Zwiers L.-H."/>
            <person name="Turgeon B."/>
            <person name="Goodwin S."/>
            <person name="Spatafora J."/>
            <person name="Crous P."/>
            <person name="Grigoriev I."/>
        </authorList>
    </citation>
    <scope>NUCLEOTIDE SEQUENCE</scope>
    <source>
        <strain evidence="2">CBS 116435</strain>
    </source>
</reference>
<feature type="compositionally biased region" description="Polar residues" evidence="1">
    <location>
        <begin position="379"/>
        <end position="390"/>
    </location>
</feature>
<evidence type="ECO:0000256" key="1">
    <source>
        <dbReference type="SAM" id="MobiDB-lite"/>
    </source>
</evidence>
<feature type="compositionally biased region" description="Basic residues" evidence="1">
    <location>
        <begin position="42"/>
        <end position="54"/>
    </location>
</feature>
<feature type="region of interest" description="Disordered" evidence="1">
    <location>
        <begin position="1327"/>
        <end position="1347"/>
    </location>
</feature>
<feature type="compositionally biased region" description="Polar residues" evidence="1">
    <location>
        <begin position="398"/>
        <end position="413"/>
    </location>
</feature>
<feature type="compositionally biased region" description="Polar residues" evidence="1">
    <location>
        <begin position="530"/>
        <end position="543"/>
    </location>
</feature>
<feature type="region of interest" description="Disordered" evidence="1">
    <location>
        <begin position="1135"/>
        <end position="1180"/>
    </location>
</feature>
<feature type="region of interest" description="Disordered" evidence="1">
    <location>
        <begin position="937"/>
        <end position="1061"/>
    </location>
</feature>
<feature type="region of interest" description="Disordered" evidence="1">
    <location>
        <begin position="362"/>
        <end position="448"/>
    </location>
</feature>
<keyword evidence="3" id="KW-1185">Reference proteome</keyword>
<protein>
    <submittedName>
        <fullName evidence="2">Uncharacterized protein</fullName>
    </submittedName>
</protein>
<feature type="compositionally biased region" description="Low complexity" evidence="1">
    <location>
        <begin position="980"/>
        <end position="1017"/>
    </location>
</feature>
<feature type="region of interest" description="Disordered" evidence="1">
    <location>
        <begin position="738"/>
        <end position="781"/>
    </location>
</feature>
<comment type="caution">
    <text evidence="2">The sequence shown here is derived from an EMBL/GenBank/DDBJ whole genome shotgun (WGS) entry which is preliminary data.</text>
</comment>
<feature type="region of interest" description="Disordered" evidence="1">
    <location>
        <begin position="1"/>
        <end position="73"/>
    </location>
</feature>
<gene>
    <name evidence="2" type="ORF">K431DRAFT_145540</name>
</gene>
<feature type="region of interest" description="Disordered" evidence="1">
    <location>
        <begin position="510"/>
        <end position="601"/>
    </location>
</feature>
<feature type="compositionally biased region" description="Low complexity" evidence="1">
    <location>
        <begin position="1138"/>
        <end position="1151"/>
    </location>
</feature>
<feature type="compositionally biased region" description="Low complexity" evidence="1">
    <location>
        <begin position="492"/>
        <end position="503"/>
    </location>
</feature>
<feature type="compositionally biased region" description="Polar residues" evidence="1">
    <location>
        <begin position="420"/>
        <end position="430"/>
    </location>
</feature>
<feature type="compositionally biased region" description="Low complexity" evidence="1">
    <location>
        <begin position="1103"/>
        <end position="1116"/>
    </location>
</feature>
<evidence type="ECO:0000313" key="2">
    <source>
        <dbReference type="EMBL" id="KAF2724508.1"/>
    </source>
</evidence>
<feature type="region of interest" description="Disordered" evidence="1">
    <location>
        <begin position="1095"/>
        <end position="1122"/>
    </location>
</feature>
<feature type="compositionally biased region" description="Basic and acidic residues" evidence="1">
    <location>
        <begin position="764"/>
        <end position="779"/>
    </location>
</feature>